<evidence type="ECO:0000256" key="4">
    <source>
        <dbReference type="ARBA" id="ARBA00022490"/>
    </source>
</evidence>
<sequence length="183" mass="20946">MSGVTTCLHFPGQLNANLPKLPENMVPFPGLHFFMPGFASLTSQQYRALTVAELTQQLLDAKNRTATCDPRHGRYLTVTAIFRGHMSMREVNEQMLNIQNKNSSYFAEWFSHNVKRAIGDIPPRELKMSATLIGNNTAIQELFKRDAEQFTAMFRYKAFLHWYTSEGKDEMEFTEAESSLNDL</sequence>
<keyword evidence="6" id="KW-0493">Microtubule</keyword>
<evidence type="ECO:0000256" key="6">
    <source>
        <dbReference type="ARBA" id="ARBA00022701"/>
    </source>
</evidence>
<dbReference type="InterPro" id="IPR002453">
    <property type="entry name" value="Beta_tubulin"/>
</dbReference>
<dbReference type="Gene3D" id="3.40.50.1440">
    <property type="entry name" value="Tubulin/FtsZ, GTPase domain"/>
    <property type="match status" value="1"/>
</dbReference>
<dbReference type="Gene3D" id="3.30.1330.20">
    <property type="entry name" value="Tubulin/FtsZ, C-terminal domain"/>
    <property type="match status" value="1"/>
</dbReference>
<dbReference type="Proteomes" id="UP001266305">
    <property type="component" value="Unassembled WGS sequence"/>
</dbReference>
<dbReference type="InterPro" id="IPR018316">
    <property type="entry name" value="Tubulin/FtsZ_2-layer-sand-dom"/>
</dbReference>
<dbReference type="PRINTS" id="PR01163">
    <property type="entry name" value="BETATUBULIN"/>
</dbReference>
<dbReference type="Pfam" id="PF03953">
    <property type="entry name" value="Tubulin_C"/>
    <property type="match status" value="1"/>
</dbReference>
<dbReference type="InterPro" id="IPR000217">
    <property type="entry name" value="Tubulin"/>
</dbReference>
<evidence type="ECO:0000256" key="5">
    <source>
        <dbReference type="ARBA" id="ARBA00022499"/>
    </source>
</evidence>
<comment type="subcellular location">
    <subcellularLocation>
        <location evidence="2">Cytoplasm</location>
    </subcellularLocation>
</comment>
<feature type="domain" description="Tubulin/FtsZ 2-layer sandwich" evidence="9">
    <location>
        <begin position="14"/>
        <end position="148"/>
    </location>
</feature>
<gene>
    <name evidence="10" type="ORF">P7K49_030823</name>
</gene>
<dbReference type="EMBL" id="JASSZA010000016">
    <property type="protein sequence ID" value="KAK2091539.1"/>
    <property type="molecule type" value="Genomic_DNA"/>
</dbReference>
<dbReference type="Gene3D" id="1.10.287.600">
    <property type="entry name" value="Helix hairpin bin"/>
    <property type="match status" value="1"/>
</dbReference>
<keyword evidence="5" id="KW-1017">Isopeptide bond</keyword>
<protein>
    <recommendedName>
        <fullName evidence="9">Tubulin/FtsZ 2-layer sandwich domain-containing protein</fullName>
    </recommendedName>
</protein>
<dbReference type="InterPro" id="IPR008280">
    <property type="entry name" value="Tub_FtsZ_C"/>
</dbReference>
<keyword evidence="11" id="KW-1185">Reference proteome</keyword>
<evidence type="ECO:0000256" key="3">
    <source>
        <dbReference type="ARBA" id="ARBA00009636"/>
    </source>
</evidence>
<dbReference type="InterPro" id="IPR037103">
    <property type="entry name" value="Tubulin/FtsZ-like_C"/>
</dbReference>
<evidence type="ECO:0000256" key="1">
    <source>
        <dbReference type="ARBA" id="ARBA00001946"/>
    </source>
</evidence>
<proteinExistence type="inferred from homology"/>
<comment type="similarity">
    <text evidence="3">Belongs to the tubulin family.</text>
</comment>
<comment type="caution">
    <text evidence="10">The sequence shown here is derived from an EMBL/GenBank/DDBJ whole genome shotgun (WGS) entry which is preliminary data.</text>
</comment>
<dbReference type="PANTHER" id="PTHR11588">
    <property type="entry name" value="TUBULIN"/>
    <property type="match status" value="1"/>
</dbReference>
<dbReference type="SUPFAM" id="SSF55307">
    <property type="entry name" value="Tubulin C-terminal domain-like"/>
    <property type="match status" value="1"/>
</dbReference>
<evidence type="ECO:0000256" key="8">
    <source>
        <dbReference type="ARBA" id="ARBA00023134"/>
    </source>
</evidence>
<evidence type="ECO:0000256" key="7">
    <source>
        <dbReference type="ARBA" id="ARBA00022741"/>
    </source>
</evidence>
<comment type="cofactor">
    <cofactor evidence="1">
        <name>Mg(2+)</name>
        <dbReference type="ChEBI" id="CHEBI:18420"/>
    </cofactor>
</comment>
<name>A0ABQ9U449_SAGOE</name>
<keyword evidence="7" id="KW-0547">Nucleotide-binding</keyword>
<accession>A0ABQ9U449</accession>
<keyword evidence="4" id="KW-0963">Cytoplasm</keyword>
<dbReference type="InterPro" id="IPR023123">
    <property type="entry name" value="Tubulin_C"/>
</dbReference>
<evidence type="ECO:0000256" key="2">
    <source>
        <dbReference type="ARBA" id="ARBA00004496"/>
    </source>
</evidence>
<keyword evidence="8" id="KW-0342">GTP-binding</keyword>
<dbReference type="InterPro" id="IPR036525">
    <property type="entry name" value="Tubulin/FtsZ_GTPase_sf"/>
</dbReference>
<evidence type="ECO:0000313" key="11">
    <source>
        <dbReference type="Proteomes" id="UP001266305"/>
    </source>
</evidence>
<organism evidence="10 11">
    <name type="scientific">Saguinus oedipus</name>
    <name type="common">Cotton-top tamarin</name>
    <name type="synonym">Oedipomidas oedipus</name>
    <dbReference type="NCBI Taxonomy" id="9490"/>
    <lineage>
        <taxon>Eukaryota</taxon>
        <taxon>Metazoa</taxon>
        <taxon>Chordata</taxon>
        <taxon>Craniata</taxon>
        <taxon>Vertebrata</taxon>
        <taxon>Euteleostomi</taxon>
        <taxon>Mammalia</taxon>
        <taxon>Eutheria</taxon>
        <taxon>Euarchontoglires</taxon>
        <taxon>Primates</taxon>
        <taxon>Haplorrhini</taxon>
        <taxon>Platyrrhini</taxon>
        <taxon>Cebidae</taxon>
        <taxon>Callitrichinae</taxon>
        <taxon>Saguinus</taxon>
    </lineage>
</organism>
<evidence type="ECO:0000313" key="10">
    <source>
        <dbReference type="EMBL" id="KAK2091539.1"/>
    </source>
</evidence>
<dbReference type="SMART" id="SM00865">
    <property type="entry name" value="Tubulin_C"/>
    <property type="match status" value="1"/>
</dbReference>
<evidence type="ECO:0000259" key="9">
    <source>
        <dbReference type="SMART" id="SM00865"/>
    </source>
</evidence>
<feature type="non-terminal residue" evidence="10">
    <location>
        <position position="183"/>
    </location>
</feature>
<reference evidence="10 11" key="1">
    <citation type="submission" date="2023-05" db="EMBL/GenBank/DDBJ databases">
        <title>B98-5 Cell Line De Novo Hybrid Assembly: An Optical Mapping Approach.</title>
        <authorList>
            <person name="Kananen K."/>
            <person name="Auerbach J.A."/>
            <person name="Kautto E."/>
            <person name="Blachly J.S."/>
        </authorList>
    </citation>
    <scope>NUCLEOTIDE SEQUENCE [LARGE SCALE GENOMIC DNA]</scope>
    <source>
        <strain evidence="10">B95-8</strain>
        <tissue evidence="10">Cell line</tissue>
    </source>
</reference>